<keyword evidence="2" id="KW-0418">Kinase</keyword>
<name>A0A392V0R8_9FABA</name>
<feature type="compositionally biased region" description="Polar residues" evidence="1">
    <location>
        <begin position="45"/>
        <end position="64"/>
    </location>
</feature>
<comment type="caution">
    <text evidence="2">The sequence shown here is derived from an EMBL/GenBank/DDBJ whole genome shotgun (WGS) entry which is preliminary data.</text>
</comment>
<keyword evidence="3" id="KW-1185">Reference proteome</keyword>
<dbReference type="AlphaFoldDB" id="A0A392V0R8"/>
<accession>A0A392V0R8</accession>
<protein>
    <submittedName>
        <fullName evidence="2">Serine/threonine-protein kinase CTR1</fullName>
    </submittedName>
</protein>
<feature type="non-terminal residue" evidence="2">
    <location>
        <position position="64"/>
    </location>
</feature>
<evidence type="ECO:0000313" key="2">
    <source>
        <dbReference type="EMBL" id="MCI81856.1"/>
    </source>
</evidence>
<proteinExistence type="predicted"/>
<dbReference type="Proteomes" id="UP000265520">
    <property type="component" value="Unassembled WGS sequence"/>
</dbReference>
<dbReference type="EMBL" id="LXQA011029337">
    <property type="protein sequence ID" value="MCI81856.1"/>
    <property type="molecule type" value="Genomic_DNA"/>
</dbReference>
<evidence type="ECO:0000313" key="3">
    <source>
        <dbReference type="Proteomes" id="UP000265520"/>
    </source>
</evidence>
<keyword evidence="2" id="KW-0808">Transferase</keyword>
<reference evidence="2 3" key="1">
    <citation type="journal article" date="2018" name="Front. Plant Sci.">
        <title>Red Clover (Trifolium pratense) and Zigzag Clover (T. medium) - A Picture of Genomic Similarities and Differences.</title>
        <authorList>
            <person name="Dluhosova J."/>
            <person name="Istvanek J."/>
            <person name="Nedelnik J."/>
            <person name="Repkova J."/>
        </authorList>
    </citation>
    <scope>NUCLEOTIDE SEQUENCE [LARGE SCALE GENOMIC DNA]</scope>
    <source>
        <strain evidence="3">cv. 10/8</strain>
        <tissue evidence="2">Leaf</tissue>
    </source>
</reference>
<feature type="compositionally biased region" description="Polar residues" evidence="1">
    <location>
        <begin position="1"/>
        <end position="18"/>
    </location>
</feature>
<organism evidence="2 3">
    <name type="scientific">Trifolium medium</name>
    <dbReference type="NCBI Taxonomy" id="97028"/>
    <lineage>
        <taxon>Eukaryota</taxon>
        <taxon>Viridiplantae</taxon>
        <taxon>Streptophyta</taxon>
        <taxon>Embryophyta</taxon>
        <taxon>Tracheophyta</taxon>
        <taxon>Spermatophyta</taxon>
        <taxon>Magnoliopsida</taxon>
        <taxon>eudicotyledons</taxon>
        <taxon>Gunneridae</taxon>
        <taxon>Pentapetalae</taxon>
        <taxon>rosids</taxon>
        <taxon>fabids</taxon>
        <taxon>Fabales</taxon>
        <taxon>Fabaceae</taxon>
        <taxon>Papilionoideae</taxon>
        <taxon>50 kb inversion clade</taxon>
        <taxon>NPAAA clade</taxon>
        <taxon>Hologalegina</taxon>
        <taxon>IRL clade</taxon>
        <taxon>Trifolieae</taxon>
        <taxon>Trifolium</taxon>
    </lineage>
</organism>
<dbReference type="GO" id="GO:0016301">
    <property type="term" value="F:kinase activity"/>
    <property type="evidence" value="ECO:0007669"/>
    <property type="project" value="UniProtKB-KW"/>
</dbReference>
<feature type="region of interest" description="Disordered" evidence="1">
    <location>
        <begin position="1"/>
        <end position="64"/>
    </location>
</feature>
<evidence type="ECO:0000256" key="1">
    <source>
        <dbReference type="SAM" id="MobiDB-lite"/>
    </source>
</evidence>
<sequence length="64" mass="6818">MMADSSIQQETLSPSPSQLFDGYSKNDIPEATVAVTATEGYSLPPTRTNQLQDYDEASSTSSSA</sequence>